<dbReference type="GO" id="GO:0051087">
    <property type="term" value="F:protein-folding chaperone binding"/>
    <property type="evidence" value="ECO:0007669"/>
    <property type="project" value="TreeGrafter"/>
</dbReference>
<dbReference type="KEGG" id="der:6544288"/>
<dbReference type="Pfam" id="PF00226">
    <property type="entry name" value="DnaJ"/>
    <property type="match status" value="1"/>
</dbReference>
<dbReference type="PANTHER" id="PTHR44360:SF1">
    <property type="entry name" value="DNAJ HOMOLOG SUBFAMILY B MEMBER 9"/>
    <property type="match status" value="1"/>
</dbReference>
<dbReference type="InterPro" id="IPR001623">
    <property type="entry name" value="DnaJ_domain"/>
</dbReference>
<proteinExistence type="predicted"/>
<accession>B3NJ25</accession>
<reference evidence="7 8" key="1">
    <citation type="journal article" date="2007" name="Nature">
        <title>Evolution of genes and genomes on the Drosophila phylogeny.</title>
        <authorList>
            <consortium name="Drosophila 12 Genomes Consortium"/>
            <person name="Clark A.G."/>
            <person name="Eisen M.B."/>
            <person name="Smith D.R."/>
            <person name="Bergman C.M."/>
            <person name="Oliver B."/>
            <person name="Markow T.A."/>
            <person name="Kaufman T.C."/>
            <person name="Kellis M."/>
            <person name="Gelbart W."/>
            <person name="Iyer V.N."/>
            <person name="Pollard D.A."/>
            <person name="Sackton T.B."/>
            <person name="Larracuente A.M."/>
            <person name="Singh N.D."/>
            <person name="Abad J.P."/>
            <person name="Abt D.N."/>
            <person name="Adryan B."/>
            <person name="Aguade M."/>
            <person name="Akashi H."/>
            <person name="Anderson W.W."/>
            <person name="Aquadro C.F."/>
            <person name="Ardell D.H."/>
            <person name="Arguello R."/>
            <person name="Artieri C.G."/>
            <person name="Barbash D.A."/>
            <person name="Barker D."/>
            <person name="Barsanti P."/>
            <person name="Batterham P."/>
            <person name="Batzoglou S."/>
            <person name="Begun D."/>
            <person name="Bhutkar A."/>
            <person name="Blanco E."/>
            <person name="Bosak S.A."/>
            <person name="Bradley R.K."/>
            <person name="Brand A.D."/>
            <person name="Brent M.R."/>
            <person name="Brooks A.N."/>
            <person name="Brown R.H."/>
            <person name="Butlin R.K."/>
            <person name="Caggese C."/>
            <person name="Calvi B.R."/>
            <person name="Bernardo de Carvalho A."/>
            <person name="Caspi A."/>
            <person name="Castrezana S."/>
            <person name="Celniker S.E."/>
            <person name="Chang J.L."/>
            <person name="Chapple C."/>
            <person name="Chatterji S."/>
            <person name="Chinwalla A."/>
            <person name="Civetta A."/>
            <person name="Clifton S.W."/>
            <person name="Comeron J.M."/>
            <person name="Costello J.C."/>
            <person name="Coyne J.A."/>
            <person name="Daub J."/>
            <person name="David R.G."/>
            <person name="Delcher A.L."/>
            <person name="Delehaunty K."/>
            <person name="Do C.B."/>
            <person name="Ebling H."/>
            <person name="Edwards K."/>
            <person name="Eickbush T."/>
            <person name="Evans J.D."/>
            <person name="Filipski A."/>
            <person name="Findeiss S."/>
            <person name="Freyhult E."/>
            <person name="Fulton L."/>
            <person name="Fulton R."/>
            <person name="Garcia A.C."/>
            <person name="Gardiner A."/>
            <person name="Garfield D.A."/>
            <person name="Garvin B.E."/>
            <person name="Gibson G."/>
            <person name="Gilbert D."/>
            <person name="Gnerre S."/>
            <person name="Godfrey J."/>
            <person name="Good R."/>
            <person name="Gotea V."/>
            <person name="Gravely B."/>
            <person name="Greenberg A.J."/>
            <person name="Griffiths-Jones S."/>
            <person name="Gross S."/>
            <person name="Guigo R."/>
            <person name="Gustafson E.A."/>
            <person name="Haerty W."/>
            <person name="Hahn M.W."/>
            <person name="Halligan D.L."/>
            <person name="Halpern A.L."/>
            <person name="Halter G.M."/>
            <person name="Han M.V."/>
            <person name="Heger A."/>
            <person name="Hillier L."/>
            <person name="Hinrichs A.S."/>
            <person name="Holmes I."/>
            <person name="Hoskins R.A."/>
            <person name="Hubisz M.J."/>
            <person name="Hultmark D."/>
            <person name="Huntley M.A."/>
            <person name="Jaffe D.B."/>
            <person name="Jagadeeshan S."/>
            <person name="Jeck W.R."/>
            <person name="Johnson J."/>
            <person name="Jones C.D."/>
            <person name="Jordan W.C."/>
            <person name="Karpen G.H."/>
            <person name="Kataoka E."/>
            <person name="Keightley P.D."/>
            <person name="Kheradpour P."/>
            <person name="Kirkness E.F."/>
            <person name="Koerich L.B."/>
            <person name="Kristiansen K."/>
            <person name="Kudrna D."/>
            <person name="Kulathinal R.J."/>
            <person name="Kumar S."/>
            <person name="Kwok R."/>
            <person name="Lander E."/>
            <person name="Langley C.H."/>
            <person name="Lapoint R."/>
            <person name="Lazzaro B.P."/>
            <person name="Lee S.J."/>
            <person name="Levesque L."/>
            <person name="Li R."/>
            <person name="Lin C.F."/>
            <person name="Lin M.F."/>
            <person name="Lindblad-Toh K."/>
            <person name="Llopart A."/>
            <person name="Long M."/>
            <person name="Low L."/>
            <person name="Lozovsky E."/>
            <person name="Lu J."/>
            <person name="Luo M."/>
            <person name="Machado C.A."/>
            <person name="Makalowski W."/>
            <person name="Marzo M."/>
            <person name="Matsuda M."/>
            <person name="Matzkin L."/>
            <person name="McAllister B."/>
            <person name="McBride C.S."/>
            <person name="McKernan B."/>
            <person name="McKernan K."/>
            <person name="Mendez-Lago M."/>
            <person name="Minx P."/>
            <person name="Mollenhauer M.U."/>
            <person name="Montooth K."/>
            <person name="Mount S.M."/>
            <person name="Mu X."/>
            <person name="Myers E."/>
            <person name="Negre B."/>
            <person name="Newfeld S."/>
            <person name="Nielsen R."/>
            <person name="Noor M.A."/>
            <person name="O'Grady P."/>
            <person name="Pachter L."/>
            <person name="Papaceit M."/>
            <person name="Parisi M.J."/>
            <person name="Parisi M."/>
            <person name="Parts L."/>
            <person name="Pedersen J.S."/>
            <person name="Pesole G."/>
            <person name="Phillippy A.M."/>
            <person name="Ponting C.P."/>
            <person name="Pop M."/>
            <person name="Porcelli D."/>
            <person name="Powell J.R."/>
            <person name="Prohaska S."/>
            <person name="Pruitt K."/>
            <person name="Puig M."/>
            <person name="Quesneville H."/>
            <person name="Ram K.R."/>
            <person name="Rand D."/>
            <person name="Rasmussen M.D."/>
            <person name="Reed L.K."/>
            <person name="Reenan R."/>
            <person name="Reily A."/>
            <person name="Remington K.A."/>
            <person name="Rieger T.T."/>
            <person name="Ritchie M.G."/>
            <person name="Robin C."/>
            <person name="Rogers Y.H."/>
            <person name="Rohde C."/>
            <person name="Rozas J."/>
            <person name="Rubenfield M.J."/>
            <person name="Ruiz A."/>
            <person name="Russo S."/>
            <person name="Salzberg S.L."/>
            <person name="Sanchez-Gracia A."/>
            <person name="Saranga D.J."/>
            <person name="Sato H."/>
            <person name="Schaeffer S.W."/>
            <person name="Schatz M.C."/>
            <person name="Schlenke T."/>
            <person name="Schwartz R."/>
            <person name="Segarra C."/>
            <person name="Singh R.S."/>
            <person name="Sirot L."/>
            <person name="Sirota M."/>
            <person name="Sisneros N.B."/>
            <person name="Smith C.D."/>
            <person name="Smith T.F."/>
            <person name="Spieth J."/>
            <person name="Stage D.E."/>
            <person name="Stark A."/>
            <person name="Stephan W."/>
            <person name="Strausberg R.L."/>
            <person name="Strempel S."/>
            <person name="Sturgill D."/>
            <person name="Sutton G."/>
            <person name="Sutton G.G."/>
            <person name="Tao W."/>
            <person name="Teichmann S."/>
            <person name="Tobari Y.N."/>
            <person name="Tomimura Y."/>
            <person name="Tsolas J.M."/>
            <person name="Valente V.L."/>
            <person name="Venter E."/>
            <person name="Venter J.C."/>
            <person name="Vicario S."/>
            <person name="Vieira F.G."/>
            <person name="Vilella A.J."/>
            <person name="Villasante A."/>
            <person name="Walenz B."/>
            <person name="Wang J."/>
            <person name="Wasserman M."/>
            <person name="Watts T."/>
            <person name="Wilson D."/>
            <person name="Wilson R.K."/>
            <person name="Wing R.A."/>
            <person name="Wolfner M.F."/>
            <person name="Wong A."/>
            <person name="Wong G.K."/>
            <person name="Wu C.I."/>
            <person name="Wu G."/>
            <person name="Yamamoto D."/>
            <person name="Yang H.P."/>
            <person name="Yang S.P."/>
            <person name="Yorke J.A."/>
            <person name="Yoshida K."/>
            <person name="Zdobnov E."/>
            <person name="Zhang P."/>
            <person name="Zhang Y."/>
            <person name="Zimin A.V."/>
            <person name="Baldwin J."/>
            <person name="Abdouelleil A."/>
            <person name="Abdulkadir J."/>
            <person name="Abebe A."/>
            <person name="Abera B."/>
            <person name="Abreu J."/>
            <person name="Acer S.C."/>
            <person name="Aftuck L."/>
            <person name="Alexander A."/>
            <person name="An P."/>
            <person name="Anderson E."/>
            <person name="Anderson S."/>
            <person name="Arachi H."/>
            <person name="Azer M."/>
            <person name="Bachantsang P."/>
            <person name="Barry A."/>
            <person name="Bayul T."/>
            <person name="Berlin A."/>
            <person name="Bessette D."/>
            <person name="Bloom T."/>
            <person name="Blye J."/>
            <person name="Boguslavskiy L."/>
            <person name="Bonnet C."/>
            <person name="Boukhgalter B."/>
            <person name="Bourzgui I."/>
            <person name="Brown A."/>
            <person name="Cahill P."/>
            <person name="Channer S."/>
            <person name="Cheshatsang Y."/>
            <person name="Chuda L."/>
            <person name="Citroen M."/>
            <person name="Collymore A."/>
            <person name="Cooke P."/>
            <person name="Costello M."/>
            <person name="D'Aco K."/>
            <person name="Daza R."/>
            <person name="De Haan G."/>
            <person name="DeGray S."/>
            <person name="DeMaso C."/>
            <person name="Dhargay N."/>
            <person name="Dooley K."/>
            <person name="Dooley E."/>
            <person name="Doricent M."/>
            <person name="Dorje P."/>
            <person name="Dorjee K."/>
            <person name="Dupes A."/>
            <person name="Elong R."/>
            <person name="Falk J."/>
            <person name="Farina A."/>
            <person name="Faro S."/>
            <person name="Ferguson D."/>
            <person name="Fisher S."/>
            <person name="Foley C.D."/>
            <person name="Franke A."/>
            <person name="Friedrich D."/>
            <person name="Gadbois L."/>
            <person name="Gearin G."/>
            <person name="Gearin C.R."/>
            <person name="Giannoukos G."/>
            <person name="Goode T."/>
            <person name="Graham J."/>
            <person name="Grandbois E."/>
            <person name="Grewal S."/>
            <person name="Gyaltsen K."/>
            <person name="Hafez N."/>
            <person name="Hagos B."/>
            <person name="Hall J."/>
            <person name="Henson C."/>
            <person name="Hollinger A."/>
            <person name="Honan T."/>
            <person name="Huard M.D."/>
            <person name="Hughes L."/>
            <person name="Hurhula B."/>
            <person name="Husby M.E."/>
            <person name="Kamat A."/>
            <person name="Kanga B."/>
            <person name="Kashin S."/>
            <person name="Khazanovich D."/>
            <person name="Kisner P."/>
            <person name="Lance K."/>
            <person name="Lara M."/>
            <person name="Lee W."/>
            <person name="Lennon N."/>
            <person name="Letendre F."/>
            <person name="LeVine R."/>
            <person name="Lipovsky A."/>
            <person name="Liu X."/>
            <person name="Liu J."/>
            <person name="Liu S."/>
            <person name="Lokyitsang T."/>
            <person name="Lokyitsang Y."/>
            <person name="Lubonja R."/>
            <person name="Lui A."/>
            <person name="MacDonald P."/>
            <person name="Magnisalis V."/>
            <person name="Maru K."/>
            <person name="Matthews C."/>
            <person name="McCusker W."/>
            <person name="McDonough S."/>
            <person name="Mehta T."/>
            <person name="Meldrim J."/>
            <person name="Meneus L."/>
            <person name="Mihai O."/>
            <person name="Mihalev A."/>
            <person name="Mihova T."/>
            <person name="Mittelman R."/>
            <person name="Mlenga V."/>
            <person name="Montmayeur A."/>
            <person name="Mulrain L."/>
            <person name="Navidi A."/>
            <person name="Naylor J."/>
            <person name="Negash T."/>
            <person name="Nguyen T."/>
            <person name="Nguyen N."/>
            <person name="Nicol R."/>
            <person name="Norbu C."/>
            <person name="Norbu N."/>
            <person name="Novod N."/>
            <person name="O'Neill B."/>
            <person name="Osman S."/>
            <person name="Markiewicz E."/>
            <person name="Oyono O.L."/>
            <person name="Patti C."/>
            <person name="Phunkhang P."/>
            <person name="Pierre F."/>
            <person name="Priest M."/>
            <person name="Raghuraman S."/>
            <person name="Rege F."/>
            <person name="Reyes R."/>
            <person name="Rise C."/>
            <person name="Rogov P."/>
            <person name="Ross K."/>
            <person name="Ryan E."/>
            <person name="Settipalli S."/>
            <person name="Shea T."/>
            <person name="Sherpa N."/>
            <person name="Shi L."/>
            <person name="Shih D."/>
            <person name="Sparrow T."/>
            <person name="Spaulding J."/>
            <person name="Stalker J."/>
            <person name="Stange-Thomann N."/>
            <person name="Stavropoulos S."/>
            <person name="Stone C."/>
            <person name="Strader C."/>
            <person name="Tesfaye S."/>
            <person name="Thomson T."/>
            <person name="Thoulutsang Y."/>
            <person name="Thoulutsang D."/>
            <person name="Topham K."/>
            <person name="Topping I."/>
            <person name="Tsamla T."/>
            <person name="Vassiliev H."/>
            <person name="Vo A."/>
            <person name="Wangchuk T."/>
            <person name="Wangdi T."/>
            <person name="Weiand M."/>
            <person name="Wilkinson J."/>
            <person name="Wilson A."/>
            <person name="Yadav S."/>
            <person name="Young G."/>
            <person name="Yu Q."/>
            <person name="Zembek L."/>
            <person name="Zhong D."/>
            <person name="Zimmer A."/>
            <person name="Zwirko Z."/>
            <person name="Jaffe D.B."/>
            <person name="Alvarez P."/>
            <person name="Brockman W."/>
            <person name="Butler J."/>
            <person name="Chin C."/>
            <person name="Gnerre S."/>
            <person name="Grabherr M."/>
            <person name="Kleber M."/>
            <person name="Mauceli E."/>
            <person name="MacCallum I."/>
        </authorList>
    </citation>
    <scope>NUCLEOTIDE SEQUENCE [LARGE SCALE GENOMIC DNA]</scope>
    <source>
        <strain evidence="7 8">TSC#14021-0224.01</strain>
    </source>
</reference>
<dbReference type="GO" id="GO:0051787">
    <property type="term" value="F:misfolded protein binding"/>
    <property type="evidence" value="ECO:0007669"/>
    <property type="project" value="TreeGrafter"/>
</dbReference>
<evidence type="ECO:0000259" key="6">
    <source>
        <dbReference type="PROSITE" id="PS50076"/>
    </source>
</evidence>
<dbReference type="PRINTS" id="PR00625">
    <property type="entry name" value="JDOMAIN"/>
</dbReference>
<dbReference type="CDD" id="cd06257">
    <property type="entry name" value="DnaJ"/>
    <property type="match status" value="1"/>
</dbReference>
<evidence type="ECO:0000313" key="8">
    <source>
        <dbReference type="Proteomes" id="UP000008711"/>
    </source>
</evidence>
<name>B3NJ25_DROER</name>
<dbReference type="EMBL" id="CH954178">
    <property type="protein sequence ID" value="EDV52742.1"/>
    <property type="molecule type" value="Genomic_DNA"/>
</dbReference>
<protein>
    <recommendedName>
        <fullName evidence="2">DnaJ homolog subfamily B member 9</fullName>
    </recommendedName>
    <alternativeName>
        <fullName evidence="3">Endoplasmic reticulum DNA J domain-containing protein 4</fullName>
    </alternativeName>
</protein>
<dbReference type="PANTHER" id="PTHR44360">
    <property type="entry name" value="DNAJ HOMOLOG SUBFAMILY B MEMBER 9"/>
    <property type="match status" value="1"/>
</dbReference>
<dbReference type="GO" id="GO:0036503">
    <property type="term" value="P:ERAD pathway"/>
    <property type="evidence" value="ECO:0007669"/>
    <property type="project" value="TreeGrafter"/>
</dbReference>
<gene>
    <name evidence="7" type="primary">Dere\GG13188</name>
    <name evidence="7" type="synonym">dere_GLEANR_13476</name>
    <name evidence="7" type="synonym">GG13188</name>
    <name evidence="7" type="ORF">Dere_GG13188</name>
</gene>
<reference evidence="7 8" key="2">
    <citation type="journal article" date="2008" name="Bioinformatics">
        <title>Assembly reconciliation.</title>
        <authorList>
            <person name="Zimin A.V."/>
            <person name="Smith D.R."/>
            <person name="Sutton G."/>
            <person name="Yorke J.A."/>
        </authorList>
    </citation>
    <scope>NUCLEOTIDE SEQUENCE [LARGE SCALE GENOMIC DNA]</scope>
    <source>
        <strain evidence="7 8">TSC#14021-0224.01</strain>
    </source>
</reference>
<keyword evidence="1" id="KW-0143">Chaperone</keyword>
<comment type="subunit">
    <text evidence="5">Interacts with HSPA5/BiP; interaction is direct. Interacts with ERN1/IRE1 (via the luminal region). Interacts with DERL1.</text>
</comment>
<dbReference type="OMA" id="NWATTPK"/>
<dbReference type="InterPro" id="IPR036869">
    <property type="entry name" value="J_dom_sf"/>
</dbReference>
<feature type="domain" description="J" evidence="6">
    <location>
        <begin position="7"/>
        <end position="69"/>
    </location>
</feature>
<comment type="function">
    <text evidence="4">Co-chaperone for Hsp70 protein HSPA5/BiP that acts as a key repressor of the ERN1/IRE1-mediated unfolded protein response (UPR). J domain-containing co-chaperones stimulate the ATPase activity of Hsp70 proteins and are required for efficient substrate recognition by Hsp70 proteins. In the unstressed endoplasmic reticulum, interacts with the luminal region of ERN1/IRE1 and selectively recruits HSPA5/BiP: HSPA5/BiP disrupts the dimerization of the active ERN1/IRE1 luminal region, thereby inactivating ERN1/IRE1. Also involved in endoplasmic reticulum-associated degradation (ERAD) of misfolded proteins. Required for survival of B-cell progenitors and normal antibody production.</text>
</comment>
<evidence type="ECO:0000256" key="3">
    <source>
        <dbReference type="ARBA" id="ARBA00041533"/>
    </source>
</evidence>
<evidence type="ECO:0000256" key="1">
    <source>
        <dbReference type="ARBA" id="ARBA00023186"/>
    </source>
</evidence>
<organism evidence="7 8">
    <name type="scientific">Drosophila erecta</name>
    <name type="common">Fruit fly</name>
    <dbReference type="NCBI Taxonomy" id="7220"/>
    <lineage>
        <taxon>Eukaryota</taxon>
        <taxon>Metazoa</taxon>
        <taxon>Ecdysozoa</taxon>
        <taxon>Arthropoda</taxon>
        <taxon>Hexapoda</taxon>
        <taxon>Insecta</taxon>
        <taxon>Pterygota</taxon>
        <taxon>Neoptera</taxon>
        <taxon>Endopterygota</taxon>
        <taxon>Diptera</taxon>
        <taxon>Brachycera</taxon>
        <taxon>Muscomorpha</taxon>
        <taxon>Ephydroidea</taxon>
        <taxon>Drosophilidae</taxon>
        <taxon>Drosophila</taxon>
        <taxon>Sophophora</taxon>
    </lineage>
</organism>
<evidence type="ECO:0000256" key="4">
    <source>
        <dbReference type="ARBA" id="ARBA00045428"/>
    </source>
</evidence>
<evidence type="ECO:0000313" key="7">
    <source>
        <dbReference type="EMBL" id="EDV52742.1"/>
    </source>
</evidence>
<evidence type="ECO:0000256" key="5">
    <source>
        <dbReference type="ARBA" id="ARBA00046365"/>
    </source>
</evidence>
<dbReference type="Gene3D" id="1.10.287.110">
    <property type="entry name" value="DnaJ domain"/>
    <property type="match status" value="1"/>
</dbReference>
<dbReference type="AlphaFoldDB" id="B3NJ25"/>
<dbReference type="GO" id="GO:0005783">
    <property type="term" value="C:endoplasmic reticulum"/>
    <property type="evidence" value="ECO:0007669"/>
    <property type="project" value="TreeGrafter"/>
</dbReference>
<dbReference type="OrthoDB" id="66964at2759"/>
<dbReference type="InterPro" id="IPR051948">
    <property type="entry name" value="Hsp70_co-chaperone_J-domain"/>
</dbReference>
<dbReference type="Proteomes" id="UP000008711">
    <property type="component" value="Unassembled WGS sequence"/>
</dbReference>
<keyword evidence="8" id="KW-1185">Reference proteome</keyword>
<dbReference type="eggNOG" id="KOG0712">
    <property type="taxonomic scope" value="Eukaryota"/>
</dbReference>
<dbReference type="SUPFAM" id="SSF46565">
    <property type="entry name" value="Chaperone J-domain"/>
    <property type="match status" value="1"/>
</dbReference>
<sequence length="329" mass="35430">MSNVYKDHYHVLGLARNASDSEIREAFRRLSLQYHPDKNENGAGEFLKINDAYRVLIDHHKRASYDRRLSFRDLEAIIPSENASGQLSELRIIKTSPGNFHKKLKVAVVIGGVLVGTYVAYRVFQKSPPIIPVPQPITPPAIPTQELSELHPGYLWTLISGLVTLRSKRILSLGKLATGANIRVSPSTLKAPLSSAAEVVAKTVIQGPGGVGSTATSSSSLATPANVVAKMAKTLFKGSRSGLYTASKTVVVPSTEILHWSKTAAKCTLATLKKGTSYARSPVPSGSVLLSSIPSALRAFAGTFRPALVKSKNIVVKKASASWIQKKRL</sequence>
<evidence type="ECO:0000256" key="2">
    <source>
        <dbReference type="ARBA" id="ARBA00040158"/>
    </source>
</evidence>
<dbReference type="PROSITE" id="PS50076">
    <property type="entry name" value="DNAJ_2"/>
    <property type="match status" value="1"/>
</dbReference>
<dbReference type="HOGENOM" id="CLU_845351_0_0_1"/>
<dbReference type="SMART" id="SM00271">
    <property type="entry name" value="DnaJ"/>
    <property type="match status" value="1"/>
</dbReference>
<dbReference type="PhylomeDB" id="B3NJ25"/>